<dbReference type="PANTHER" id="PTHR43255">
    <property type="entry name" value="IRON-SULFUR-BINDING OXIDOREDUCTASE FADF-RELATED-RELATED"/>
    <property type="match status" value="1"/>
</dbReference>
<dbReference type="EMBL" id="QSUL01000017">
    <property type="protein sequence ID" value="RGN31620.1"/>
    <property type="molecule type" value="Genomic_DNA"/>
</dbReference>
<reference evidence="7 8" key="1">
    <citation type="submission" date="2018-08" db="EMBL/GenBank/DDBJ databases">
        <title>A genome reference for cultivated species of the human gut microbiota.</title>
        <authorList>
            <person name="Zou Y."/>
            <person name="Xue W."/>
            <person name="Luo G."/>
        </authorList>
    </citation>
    <scope>NUCLEOTIDE SEQUENCE [LARGE SCALE GENOMIC DNA]</scope>
    <source>
        <strain evidence="7 8">OM05-15BH</strain>
    </source>
</reference>
<keyword evidence="2" id="KW-0479">Metal-binding</keyword>
<evidence type="ECO:0000256" key="3">
    <source>
        <dbReference type="ARBA" id="ARBA00023002"/>
    </source>
</evidence>
<dbReference type="SUPFAM" id="SSF46548">
    <property type="entry name" value="alpha-helical ferredoxin"/>
    <property type="match status" value="1"/>
</dbReference>
<evidence type="ECO:0000256" key="4">
    <source>
        <dbReference type="ARBA" id="ARBA00023004"/>
    </source>
</evidence>
<evidence type="ECO:0000256" key="2">
    <source>
        <dbReference type="ARBA" id="ARBA00022723"/>
    </source>
</evidence>
<accession>A0A3E5B240</accession>
<dbReference type="RefSeq" id="WP_117725342.1">
    <property type="nucleotide sequence ID" value="NZ_QSUL01000017.1"/>
</dbReference>
<dbReference type="GO" id="GO:0046872">
    <property type="term" value="F:metal ion binding"/>
    <property type="evidence" value="ECO:0007669"/>
    <property type="project" value="UniProtKB-KW"/>
</dbReference>
<dbReference type="InterPro" id="IPR017900">
    <property type="entry name" value="4Fe4S_Fe_S_CS"/>
</dbReference>
<keyword evidence="3" id="KW-0560">Oxidoreductase</keyword>
<dbReference type="Proteomes" id="UP000260983">
    <property type="component" value="Unassembled WGS sequence"/>
</dbReference>
<proteinExistence type="predicted"/>
<dbReference type="InterPro" id="IPR017896">
    <property type="entry name" value="4Fe4S_Fe-S-bd"/>
</dbReference>
<name>A0A3E5B240_9BACE</name>
<dbReference type="Gene3D" id="1.10.1060.10">
    <property type="entry name" value="Alpha-helical ferredoxin"/>
    <property type="match status" value="1"/>
</dbReference>
<evidence type="ECO:0000313" key="7">
    <source>
        <dbReference type="EMBL" id="RGN31620.1"/>
    </source>
</evidence>
<dbReference type="GO" id="GO:0051539">
    <property type="term" value="F:4 iron, 4 sulfur cluster binding"/>
    <property type="evidence" value="ECO:0007669"/>
    <property type="project" value="UniProtKB-KW"/>
</dbReference>
<dbReference type="Pfam" id="PF13183">
    <property type="entry name" value="Fer4_8"/>
    <property type="match status" value="1"/>
</dbReference>
<dbReference type="GO" id="GO:0016491">
    <property type="term" value="F:oxidoreductase activity"/>
    <property type="evidence" value="ECO:0007669"/>
    <property type="project" value="UniProtKB-KW"/>
</dbReference>
<keyword evidence="4" id="KW-0408">Iron</keyword>
<dbReference type="InterPro" id="IPR009051">
    <property type="entry name" value="Helical_ferredxn"/>
</dbReference>
<evidence type="ECO:0000259" key="6">
    <source>
        <dbReference type="Pfam" id="PF13183"/>
    </source>
</evidence>
<feature type="domain" description="4Fe-4S ferredoxin-type" evidence="6">
    <location>
        <begin position="19"/>
        <end position="83"/>
    </location>
</feature>
<keyword evidence="5" id="KW-0411">Iron-sulfur</keyword>
<dbReference type="GO" id="GO:0005886">
    <property type="term" value="C:plasma membrane"/>
    <property type="evidence" value="ECO:0007669"/>
    <property type="project" value="TreeGrafter"/>
</dbReference>
<protein>
    <submittedName>
        <fullName evidence="7">4Fe-4S dicluster domain-containing protein</fullName>
    </submittedName>
</protein>
<dbReference type="PANTHER" id="PTHR43255:SF1">
    <property type="entry name" value="IRON-SULFUR-BINDING OXIDOREDUCTASE FADF-RELATED"/>
    <property type="match status" value="1"/>
</dbReference>
<comment type="caution">
    <text evidence="7">The sequence shown here is derived from an EMBL/GenBank/DDBJ whole genome shotgun (WGS) entry which is preliminary data.</text>
</comment>
<organism evidence="7 8">
    <name type="scientific">Bacteroides oleiciplenus</name>
    <dbReference type="NCBI Taxonomy" id="626931"/>
    <lineage>
        <taxon>Bacteria</taxon>
        <taxon>Pseudomonadati</taxon>
        <taxon>Bacteroidota</taxon>
        <taxon>Bacteroidia</taxon>
        <taxon>Bacteroidales</taxon>
        <taxon>Bacteroidaceae</taxon>
        <taxon>Bacteroides</taxon>
    </lineage>
</organism>
<keyword evidence="1" id="KW-0004">4Fe-4S</keyword>
<gene>
    <name evidence="7" type="ORF">DXB65_20205</name>
</gene>
<evidence type="ECO:0000256" key="5">
    <source>
        <dbReference type="ARBA" id="ARBA00023014"/>
    </source>
</evidence>
<dbReference type="PROSITE" id="PS00198">
    <property type="entry name" value="4FE4S_FER_1"/>
    <property type="match status" value="1"/>
</dbReference>
<dbReference type="AlphaFoldDB" id="A0A3E5B240"/>
<sequence length="187" mass="21433">MENKKCISYGLEHEVGVIISRCYQCGKCTAGCVLAEEMDFSPSYLVRLLQTRTPGNDSRVLSSNAIWICLNCENCIARCPKEIDIPKAMDYLREQARHRRCINEQSQPVVAFHSAFLQSVKYTGRLYEIGLVAGFKARTFRVLQDVNLVPSMLIKGKLNLLPECIKNRQKMKKIFSQTIEKRKNRKV</sequence>
<evidence type="ECO:0000256" key="1">
    <source>
        <dbReference type="ARBA" id="ARBA00022485"/>
    </source>
</evidence>
<dbReference type="InterPro" id="IPR051460">
    <property type="entry name" value="HdrC_iron-sulfur_subunit"/>
</dbReference>
<evidence type="ECO:0000313" key="8">
    <source>
        <dbReference type="Proteomes" id="UP000260983"/>
    </source>
</evidence>